<dbReference type="PANTHER" id="PTHR40111">
    <property type="entry name" value="CEPHALOSPORIN-C DEACETYLASE"/>
    <property type="match status" value="1"/>
</dbReference>
<dbReference type="EMBL" id="JAHWXI010000001">
    <property type="protein sequence ID" value="MDN4463210.1"/>
    <property type="molecule type" value="Genomic_DNA"/>
</dbReference>
<dbReference type="PANTHER" id="PTHR40111:SF1">
    <property type="entry name" value="CEPHALOSPORIN-C DEACETYLASE"/>
    <property type="match status" value="1"/>
</dbReference>
<organism evidence="2 3">
    <name type="scientific">Microbacterium aurantiacum</name>
    <dbReference type="NCBI Taxonomy" id="162393"/>
    <lineage>
        <taxon>Bacteria</taxon>
        <taxon>Bacillati</taxon>
        <taxon>Actinomycetota</taxon>
        <taxon>Actinomycetes</taxon>
        <taxon>Micrococcales</taxon>
        <taxon>Microbacteriaceae</taxon>
        <taxon>Microbacterium</taxon>
    </lineage>
</organism>
<dbReference type="InterPro" id="IPR008391">
    <property type="entry name" value="AXE1_dom"/>
</dbReference>
<evidence type="ECO:0000259" key="1">
    <source>
        <dbReference type="Pfam" id="PF05448"/>
    </source>
</evidence>
<evidence type="ECO:0000313" key="3">
    <source>
        <dbReference type="Proteomes" id="UP001172731"/>
    </source>
</evidence>
<accession>A0ABT8FPV8</accession>
<feature type="domain" description="Acetyl xylan esterase" evidence="1">
    <location>
        <begin position="1"/>
        <end position="320"/>
    </location>
</feature>
<dbReference type="InterPro" id="IPR039069">
    <property type="entry name" value="CE7"/>
</dbReference>
<dbReference type="RefSeq" id="WP_301132215.1">
    <property type="nucleotide sequence ID" value="NZ_BAAAUQ010000002.1"/>
</dbReference>
<dbReference type="Gene3D" id="3.40.50.1820">
    <property type="entry name" value="alpha/beta hydrolase"/>
    <property type="match status" value="1"/>
</dbReference>
<dbReference type="InterPro" id="IPR029058">
    <property type="entry name" value="AB_hydrolase_fold"/>
</dbReference>
<evidence type="ECO:0000313" key="2">
    <source>
        <dbReference type="EMBL" id="MDN4463210.1"/>
    </source>
</evidence>
<gene>
    <name evidence="2" type="ORF">KZC48_02160</name>
</gene>
<comment type="caution">
    <text evidence="2">The sequence shown here is derived from an EMBL/GenBank/DDBJ whole genome shotgun (WGS) entry which is preliminary data.</text>
</comment>
<dbReference type="Proteomes" id="UP001172731">
    <property type="component" value="Unassembled WGS sequence"/>
</dbReference>
<reference evidence="2" key="1">
    <citation type="submission" date="2021-06" db="EMBL/GenBank/DDBJ databases">
        <title>Genome-based taxonomic framework of Microbacterium strains isolated from marine environment, the description of four new species and reclassification of four preexisting species.</title>
        <authorList>
            <person name="Lee S.D."/>
            <person name="Kim S.-M."/>
            <person name="Byeon Y.-S."/>
            <person name="Yang H.L."/>
            <person name="Kim I.S."/>
        </authorList>
    </citation>
    <scope>NUCLEOTIDE SEQUENCE</scope>
    <source>
        <strain evidence="2">KACC 20510</strain>
    </source>
</reference>
<protein>
    <submittedName>
        <fullName evidence="2">Acetylxylan esterase</fullName>
    </submittedName>
</protein>
<proteinExistence type="predicted"/>
<name>A0ABT8FPV8_9MICO</name>
<keyword evidence="3" id="KW-1185">Reference proteome</keyword>
<sequence>MARFDLAPAQLATYRPPVAEPSEFDAFWARTIAAARTHEGVTRTPAEFPVDLVDVEDVTFPGFAGDPVRAWLVLPRDARRADAALPAVVEFVGYGRGRGLPIERLHWPVAEFAQLIVDTRGQGSTWGTGGDTSDPHGSGPATAGFLTRGIESPDTYYYRRVFTDAVRAVDIVRAFPEVDADRVAVTGNSQGGAIAIAAAGLSDGLVGVLPTAPILSDVRRAIGLTDADPHAEITKYLSVHRDRAEQVFETLSFFDGVSFARRASAPALFGVAHMDTVSPPSTVYAAANQWRGGAEIIDYPWNGHEGGEARHWIAQLRWLRDRVRAERGTA</sequence>
<dbReference type="Pfam" id="PF05448">
    <property type="entry name" value="AXE1"/>
    <property type="match status" value="1"/>
</dbReference>
<dbReference type="SUPFAM" id="SSF53474">
    <property type="entry name" value="alpha/beta-Hydrolases"/>
    <property type="match status" value="1"/>
</dbReference>